<dbReference type="RefSeq" id="WP_009281080.1">
    <property type="nucleotide sequence ID" value="NZ_CAIT01000005.1"/>
</dbReference>
<dbReference type="GO" id="GO:0016020">
    <property type="term" value="C:membrane"/>
    <property type="evidence" value="ECO:0007669"/>
    <property type="project" value="InterPro"/>
</dbReference>
<organism evidence="4 5">
    <name type="scientific">Fibrisoma limi BUZ 3</name>
    <dbReference type="NCBI Taxonomy" id="1185876"/>
    <lineage>
        <taxon>Bacteria</taxon>
        <taxon>Pseudomonadati</taxon>
        <taxon>Bacteroidota</taxon>
        <taxon>Cytophagia</taxon>
        <taxon>Cytophagales</taxon>
        <taxon>Spirosomataceae</taxon>
        <taxon>Fibrisoma</taxon>
    </lineage>
</organism>
<keyword evidence="5" id="KW-1185">Reference proteome</keyword>
<accession>I2GF21</accession>
<evidence type="ECO:0000259" key="3">
    <source>
        <dbReference type="Pfam" id="PF06580"/>
    </source>
</evidence>
<dbReference type="STRING" id="1185876.BN8_01501"/>
<keyword evidence="2" id="KW-0472">Membrane</keyword>
<evidence type="ECO:0000256" key="2">
    <source>
        <dbReference type="SAM" id="Phobius"/>
    </source>
</evidence>
<gene>
    <name evidence="4" type="ORF">BN8_01501</name>
</gene>
<dbReference type="InterPro" id="IPR010559">
    <property type="entry name" value="Sig_transdc_His_kin_internal"/>
</dbReference>
<feature type="transmembrane region" description="Helical" evidence="2">
    <location>
        <begin position="129"/>
        <end position="150"/>
    </location>
</feature>
<dbReference type="eggNOG" id="COG2972">
    <property type="taxonomic scope" value="Bacteria"/>
</dbReference>
<keyword evidence="2" id="KW-1133">Transmembrane helix</keyword>
<dbReference type="AlphaFoldDB" id="I2GF21"/>
<evidence type="ECO:0000256" key="1">
    <source>
        <dbReference type="SAM" id="Coils"/>
    </source>
</evidence>
<comment type="caution">
    <text evidence="4">The sequence shown here is derived from an EMBL/GenBank/DDBJ whole genome shotgun (WGS) entry which is preliminary data.</text>
</comment>
<evidence type="ECO:0000313" key="4">
    <source>
        <dbReference type="EMBL" id="CCH52496.1"/>
    </source>
</evidence>
<dbReference type="Pfam" id="PF06580">
    <property type="entry name" value="His_kinase"/>
    <property type="match status" value="1"/>
</dbReference>
<dbReference type="Proteomes" id="UP000009309">
    <property type="component" value="Unassembled WGS sequence"/>
</dbReference>
<dbReference type="PANTHER" id="PTHR34220">
    <property type="entry name" value="SENSOR HISTIDINE KINASE YPDA"/>
    <property type="match status" value="1"/>
</dbReference>
<dbReference type="InterPro" id="IPR050640">
    <property type="entry name" value="Bact_2-comp_sensor_kinase"/>
</dbReference>
<name>I2GF21_9BACT</name>
<reference evidence="4 5" key="1">
    <citation type="journal article" date="2012" name="J. Bacteriol.">
        <title>Genome Sequence of the Filamentous Bacterium Fibrisoma limi BUZ 3T.</title>
        <authorList>
            <person name="Filippini M."/>
            <person name="Qi W."/>
            <person name="Jaenicke S."/>
            <person name="Goesmann A."/>
            <person name="Smits T.H."/>
            <person name="Bagheri H.C."/>
        </authorList>
    </citation>
    <scope>NUCLEOTIDE SEQUENCE [LARGE SCALE GENOMIC DNA]</scope>
    <source>
        <strain evidence="5">BUZ 3T</strain>
    </source>
</reference>
<evidence type="ECO:0000313" key="5">
    <source>
        <dbReference type="Proteomes" id="UP000009309"/>
    </source>
</evidence>
<feature type="transmembrane region" description="Helical" evidence="2">
    <location>
        <begin position="49"/>
        <end position="66"/>
    </location>
</feature>
<keyword evidence="1" id="KW-0175">Coiled coil</keyword>
<proteinExistence type="predicted"/>
<dbReference type="PANTHER" id="PTHR34220:SF7">
    <property type="entry name" value="SENSOR HISTIDINE KINASE YPDA"/>
    <property type="match status" value="1"/>
</dbReference>
<protein>
    <submittedName>
        <fullName evidence="4">Sensor protein lytS</fullName>
    </submittedName>
</protein>
<feature type="transmembrane region" description="Helical" evidence="2">
    <location>
        <begin position="87"/>
        <end position="109"/>
    </location>
</feature>
<dbReference type="GO" id="GO:0000155">
    <property type="term" value="F:phosphorelay sensor kinase activity"/>
    <property type="evidence" value="ECO:0007669"/>
    <property type="project" value="InterPro"/>
</dbReference>
<sequence length="376" mass="43281">MAALSLNTRIRRFLRPPRRYVYAAALIISTFRYVLILRFFPQFNGDERLFISVISFAFVIFMWESVNAFNEYLNRLLPFETGVLRRFFVQTGTCLIVLIALQTSLTSYFERYYSEYFPSQFANAIKVVSFGLNVFIVVSVNTAYFGFYFFEKWKKNLLEKEKWEKEKAVLQKQRLNAQYENLKNQLNPHFLFNSLSSLDGLIDEDPTLARKFLQQLSKVFRYVLQHKEKEQVPLETELSFIKNYVSLLKTRYDGALEVTFQIADDALEQAIVPVTLQVLIENAIKHNTINAANPLTISITAGNGCLTVANPVQRKRQVATSNGQGLNNLKMLYQYLSPVPVIITEKQQLFSVQIPLLTMDATRLSDVNAAKPTPTV</sequence>
<feature type="domain" description="Signal transduction histidine kinase internal region" evidence="3">
    <location>
        <begin position="177"/>
        <end position="254"/>
    </location>
</feature>
<dbReference type="EMBL" id="CAIT01000005">
    <property type="protein sequence ID" value="CCH52496.1"/>
    <property type="molecule type" value="Genomic_DNA"/>
</dbReference>
<keyword evidence="2" id="KW-0812">Transmembrane</keyword>
<feature type="transmembrane region" description="Helical" evidence="2">
    <location>
        <begin position="20"/>
        <end position="37"/>
    </location>
</feature>
<feature type="coiled-coil region" evidence="1">
    <location>
        <begin position="158"/>
        <end position="185"/>
    </location>
</feature>